<feature type="binding site" evidence="3">
    <location>
        <position position="192"/>
    </location>
    <ligand>
        <name>ATP</name>
        <dbReference type="ChEBI" id="CHEBI:30616"/>
    </ligand>
</feature>
<name>A0A815DB29_9BILA</name>
<dbReference type="PROSITE" id="PS00108">
    <property type="entry name" value="PROTEIN_KINASE_ST"/>
    <property type="match status" value="1"/>
</dbReference>
<keyword evidence="2 3" id="KW-0067">ATP-binding</keyword>
<gene>
    <name evidence="9" type="ORF">GPM918_LOCUS28256</name>
    <name evidence="8" type="ORF">OVA965_LOCUS10863</name>
    <name evidence="11" type="ORF">SRO942_LOCUS28738</name>
    <name evidence="10" type="ORF">TMI583_LOCUS10859</name>
</gene>
<dbReference type="InterPro" id="IPR008984">
    <property type="entry name" value="SMAD_FHA_dom_sf"/>
</dbReference>
<protein>
    <submittedName>
        <fullName evidence="9">Uncharacterized protein</fullName>
    </submittedName>
</protein>
<dbReference type="FunFam" id="2.60.200.20:FF:000079">
    <property type="entry name" value="Checkpoint kinase 2"/>
    <property type="match status" value="1"/>
</dbReference>
<dbReference type="Gene3D" id="1.10.510.10">
    <property type="entry name" value="Transferase(Phosphotransferase) domain 1"/>
    <property type="match status" value="2"/>
</dbReference>
<evidence type="ECO:0000313" key="8">
    <source>
        <dbReference type="EMBL" id="CAF0925598.1"/>
    </source>
</evidence>
<dbReference type="EMBL" id="CAJNOK010004091">
    <property type="protein sequence ID" value="CAF0925598.1"/>
    <property type="molecule type" value="Genomic_DNA"/>
</dbReference>
<dbReference type="SUPFAM" id="SSF49879">
    <property type="entry name" value="SMAD/FHA domain"/>
    <property type="match status" value="1"/>
</dbReference>
<dbReference type="EMBL" id="CAJOBC010034871">
    <property type="protein sequence ID" value="CAF4109594.1"/>
    <property type="molecule type" value="Genomic_DNA"/>
</dbReference>
<evidence type="ECO:0000313" key="9">
    <source>
        <dbReference type="EMBL" id="CAF1295546.1"/>
    </source>
</evidence>
<evidence type="ECO:0000256" key="2">
    <source>
        <dbReference type="ARBA" id="ARBA00022840"/>
    </source>
</evidence>
<dbReference type="Proteomes" id="UP000677228">
    <property type="component" value="Unassembled WGS sequence"/>
</dbReference>
<evidence type="ECO:0000256" key="1">
    <source>
        <dbReference type="ARBA" id="ARBA00022741"/>
    </source>
</evidence>
<keyword evidence="4" id="KW-0723">Serine/threonine-protein kinase</keyword>
<evidence type="ECO:0000256" key="4">
    <source>
        <dbReference type="RuleBase" id="RU000304"/>
    </source>
</evidence>
<reference evidence="9" key="1">
    <citation type="submission" date="2021-02" db="EMBL/GenBank/DDBJ databases">
        <authorList>
            <person name="Nowell W R."/>
        </authorList>
    </citation>
    <scope>NUCLEOTIDE SEQUENCE</scope>
</reference>
<evidence type="ECO:0000313" key="12">
    <source>
        <dbReference type="Proteomes" id="UP000663829"/>
    </source>
</evidence>
<feature type="region of interest" description="Disordered" evidence="5">
    <location>
        <begin position="1"/>
        <end position="33"/>
    </location>
</feature>
<dbReference type="SMART" id="SM00240">
    <property type="entry name" value="FHA"/>
    <property type="match status" value="1"/>
</dbReference>
<feature type="domain" description="FHA" evidence="6">
    <location>
        <begin position="57"/>
        <end position="118"/>
    </location>
</feature>
<dbReference type="PROSITE" id="PS50006">
    <property type="entry name" value="FHA_DOMAIN"/>
    <property type="match status" value="1"/>
</dbReference>
<dbReference type="InterPro" id="IPR000253">
    <property type="entry name" value="FHA_dom"/>
</dbReference>
<proteinExistence type="inferred from homology"/>
<keyword evidence="1 3" id="KW-0547">Nucleotide-binding</keyword>
<dbReference type="GO" id="GO:0004674">
    <property type="term" value="F:protein serine/threonine kinase activity"/>
    <property type="evidence" value="ECO:0007669"/>
    <property type="project" value="UniProtKB-KW"/>
</dbReference>
<keyword evidence="4" id="KW-0808">Transferase</keyword>
<sequence length="459" mass="52138">MANKFRNTLDFPTQGQNTLDNCDPDGSAGEEDSDPCWGRLLSINKLFTSINLYENEYSLGRNAKCKIVLDSPLIQQSKYFLAYSSVHFKITREQTGSHTYTYLQDTSSNGTFINGDKVGKNNRHVLQNNAEIALASKSNRVYVYIDISAKEDITIPPEIREKYMMSKEIGRGAYGAVRLAFMKGTCERFAIKIIQKKHFTTYGTTALAFNKQIESECTILKQLNHPCIIRIFDVIDTKETVYIILELVEGGELFDRVVSQGQFDEQTTKCLFEQMCQAIKYLHEQSITHRDIKPENILLCQPDTNETLVKITDFGLSRFFDETNVMKTFCGTPNYLVGYPPFSETPELPCLTDQIVKGLYTFPKEFWSGISNEVIDLIKKMMNIDPVQRLSIQQVLEHPWLLNDKDNKEKVHKLMYGPTTATLPIATTSNKRKSDNDGGTAEVPTPIVDTRSTSKKSKK</sequence>
<dbReference type="Proteomes" id="UP000663829">
    <property type="component" value="Unassembled WGS sequence"/>
</dbReference>
<dbReference type="Proteomes" id="UP000682733">
    <property type="component" value="Unassembled WGS sequence"/>
</dbReference>
<dbReference type="InterPro" id="IPR000719">
    <property type="entry name" value="Prot_kinase_dom"/>
</dbReference>
<dbReference type="GO" id="GO:0005524">
    <property type="term" value="F:ATP binding"/>
    <property type="evidence" value="ECO:0007669"/>
    <property type="project" value="UniProtKB-UniRule"/>
</dbReference>
<dbReference type="PANTHER" id="PTHR24347">
    <property type="entry name" value="SERINE/THREONINE-PROTEIN KINASE"/>
    <property type="match status" value="1"/>
</dbReference>
<comment type="caution">
    <text evidence="9">The sequence shown here is derived from an EMBL/GenBank/DDBJ whole genome shotgun (WGS) entry which is preliminary data.</text>
</comment>
<dbReference type="CDD" id="cd05117">
    <property type="entry name" value="STKc_CAMK"/>
    <property type="match status" value="1"/>
</dbReference>
<feature type="region of interest" description="Disordered" evidence="5">
    <location>
        <begin position="425"/>
        <end position="459"/>
    </location>
</feature>
<dbReference type="InterPro" id="IPR008271">
    <property type="entry name" value="Ser/Thr_kinase_AS"/>
</dbReference>
<dbReference type="OrthoDB" id="40902at2759"/>
<accession>A0A815DB29</accession>
<evidence type="ECO:0000259" key="6">
    <source>
        <dbReference type="PROSITE" id="PS50006"/>
    </source>
</evidence>
<evidence type="ECO:0000256" key="5">
    <source>
        <dbReference type="SAM" id="MobiDB-lite"/>
    </source>
</evidence>
<dbReference type="Proteomes" id="UP000681722">
    <property type="component" value="Unassembled WGS sequence"/>
</dbReference>
<feature type="domain" description="Protein kinase" evidence="7">
    <location>
        <begin position="163"/>
        <end position="401"/>
    </location>
</feature>
<dbReference type="EMBL" id="CAJOBA010004093">
    <property type="protein sequence ID" value="CAF3702684.1"/>
    <property type="molecule type" value="Genomic_DNA"/>
</dbReference>
<dbReference type="FunFam" id="3.30.200.20:FF:000255">
    <property type="entry name" value="serine/threonine-protein kinase Chk2 isoform X1"/>
    <property type="match status" value="1"/>
</dbReference>
<dbReference type="Gene3D" id="2.60.200.20">
    <property type="match status" value="1"/>
</dbReference>
<dbReference type="CDD" id="cd22666">
    <property type="entry name" value="FHA_CHK2"/>
    <property type="match status" value="1"/>
</dbReference>
<keyword evidence="12" id="KW-1185">Reference proteome</keyword>
<dbReference type="Pfam" id="PF00069">
    <property type="entry name" value="Pkinase"/>
    <property type="match status" value="2"/>
</dbReference>
<evidence type="ECO:0000313" key="11">
    <source>
        <dbReference type="EMBL" id="CAF4109594.1"/>
    </source>
</evidence>
<dbReference type="AlphaFoldDB" id="A0A815DB29"/>
<dbReference type="InterPro" id="IPR011009">
    <property type="entry name" value="Kinase-like_dom_sf"/>
</dbReference>
<comment type="similarity">
    <text evidence="4">Belongs to the protein kinase superfamily.</text>
</comment>
<dbReference type="InterPro" id="IPR017441">
    <property type="entry name" value="Protein_kinase_ATP_BS"/>
</dbReference>
<dbReference type="PROSITE" id="PS00107">
    <property type="entry name" value="PROTEIN_KINASE_ATP"/>
    <property type="match status" value="1"/>
</dbReference>
<evidence type="ECO:0000256" key="3">
    <source>
        <dbReference type="PROSITE-ProRule" id="PRU10141"/>
    </source>
</evidence>
<dbReference type="EMBL" id="CAJNOQ010012250">
    <property type="protein sequence ID" value="CAF1295546.1"/>
    <property type="molecule type" value="Genomic_DNA"/>
</dbReference>
<evidence type="ECO:0000313" key="10">
    <source>
        <dbReference type="EMBL" id="CAF3702684.1"/>
    </source>
</evidence>
<keyword evidence="4" id="KW-0418">Kinase</keyword>
<dbReference type="SUPFAM" id="SSF56112">
    <property type="entry name" value="Protein kinase-like (PK-like)"/>
    <property type="match status" value="1"/>
</dbReference>
<evidence type="ECO:0000259" key="7">
    <source>
        <dbReference type="PROSITE" id="PS50011"/>
    </source>
</evidence>
<feature type="compositionally biased region" description="Polar residues" evidence="5">
    <location>
        <begin position="10"/>
        <end position="20"/>
    </location>
</feature>
<dbReference type="SMART" id="SM00220">
    <property type="entry name" value="S_TKc"/>
    <property type="match status" value="1"/>
</dbReference>
<dbReference type="Pfam" id="PF00498">
    <property type="entry name" value="FHA"/>
    <property type="match status" value="1"/>
</dbReference>
<dbReference type="PROSITE" id="PS50011">
    <property type="entry name" value="PROTEIN_KINASE_DOM"/>
    <property type="match status" value="1"/>
</dbReference>
<organism evidence="9 12">
    <name type="scientific">Didymodactylos carnosus</name>
    <dbReference type="NCBI Taxonomy" id="1234261"/>
    <lineage>
        <taxon>Eukaryota</taxon>
        <taxon>Metazoa</taxon>
        <taxon>Spiralia</taxon>
        <taxon>Gnathifera</taxon>
        <taxon>Rotifera</taxon>
        <taxon>Eurotatoria</taxon>
        <taxon>Bdelloidea</taxon>
        <taxon>Philodinida</taxon>
        <taxon>Philodinidae</taxon>
        <taxon>Didymodactylos</taxon>
    </lineage>
</organism>